<dbReference type="Proteomes" id="UP000479190">
    <property type="component" value="Unassembled WGS sequence"/>
</dbReference>
<evidence type="ECO:0000256" key="3">
    <source>
        <dbReference type="SAM" id="MobiDB-lite"/>
    </source>
</evidence>
<feature type="compositionally biased region" description="Low complexity" evidence="3">
    <location>
        <begin position="547"/>
        <end position="564"/>
    </location>
</feature>
<keyword evidence="4" id="KW-0472">Membrane</keyword>
<feature type="region of interest" description="Disordered" evidence="3">
    <location>
        <begin position="482"/>
        <end position="506"/>
    </location>
</feature>
<keyword evidence="4" id="KW-0812">Transmembrane</keyword>
<evidence type="ECO:0000259" key="6">
    <source>
        <dbReference type="PROSITE" id="PS50026"/>
    </source>
</evidence>
<dbReference type="SUPFAM" id="SSF49899">
    <property type="entry name" value="Concanavalin A-like lectins/glucanases"/>
    <property type="match status" value="1"/>
</dbReference>
<evidence type="ECO:0000313" key="7">
    <source>
        <dbReference type="EMBL" id="CAB0031237.1"/>
    </source>
</evidence>
<evidence type="ECO:0000256" key="1">
    <source>
        <dbReference type="ARBA" id="ARBA00023157"/>
    </source>
</evidence>
<feature type="non-terminal residue" evidence="7">
    <location>
        <position position="1"/>
    </location>
</feature>
<reference evidence="7 8" key="1">
    <citation type="submission" date="2020-02" db="EMBL/GenBank/DDBJ databases">
        <authorList>
            <person name="Ferguson B K."/>
        </authorList>
    </citation>
    <scope>NUCLEOTIDE SEQUENCE [LARGE SCALE GENOMIC DNA]</scope>
</reference>
<dbReference type="PROSITE" id="PS50025">
    <property type="entry name" value="LAM_G_DOMAIN"/>
    <property type="match status" value="1"/>
</dbReference>
<feature type="compositionally biased region" description="Low complexity" evidence="3">
    <location>
        <begin position="104"/>
        <end position="117"/>
    </location>
</feature>
<proteinExistence type="predicted"/>
<keyword evidence="1" id="KW-1015">Disulfide bond</keyword>
<feature type="region of interest" description="Disordered" evidence="3">
    <location>
        <begin position="103"/>
        <end position="122"/>
    </location>
</feature>
<dbReference type="InterPro" id="IPR001791">
    <property type="entry name" value="Laminin_G"/>
</dbReference>
<dbReference type="OrthoDB" id="6275838at2759"/>
<dbReference type="CDD" id="cd00110">
    <property type="entry name" value="LamG"/>
    <property type="match status" value="1"/>
</dbReference>
<feature type="compositionally biased region" description="Low complexity" evidence="3">
    <location>
        <begin position="1235"/>
        <end position="1268"/>
    </location>
</feature>
<evidence type="ECO:0008006" key="9">
    <source>
        <dbReference type="Google" id="ProtNLM"/>
    </source>
</evidence>
<dbReference type="InterPro" id="IPR013320">
    <property type="entry name" value="ConA-like_dom_sf"/>
</dbReference>
<dbReference type="CDD" id="cd00054">
    <property type="entry name" value="EGF_CA"/>
    <property type="match status" value="1"/>
</dbReference>
<dbReference type="PROSITE" id="PS50026">
    <property type="entry name" value="EGF_3"/>
    <property type="match status" value="1"/>
</dbReference>
<feature type="region of interest" description="Disordered" evidence="3">
    <location>
        <begin position="1137"/>
        <end position="1268"/>
    </location>
</feature>
<dbReference type="InterPro" id="IPR050372">
    <property type="entry name" value="Neurexin-related_CASP"/>
</dbReference>
<evidence type="ECO:0000256" key="2">
    <source>
        <dbReference type="PROSITE-ProRule" id="PRU00076"/>
    </source>
</evidence>
<feature type="region of interest" description="Disordered" evidence="3">
    <location>
        <begin position="536"/>
        <end position="570"/>
    </location>
</feature>
<dbReference type="SMART" id="SM00181">
    <property type="entry name" value="EGF"/>
    <property type="match status" value="1"/>
</dbReference>
<dbReference type="PANTHER" id="PTHR15036">
    <property type="entry name" value="PIKACHURIN-LIKE PROTEIN"/>
    <property type="match status" value="1"/>
</dbReference>
<evidence type="ECO:0000259" key="5">
    <source>
        <dbReference type="PROSITE" id="PS50025"/>
    </source>
</evidence>
<feature type="region of interest" description="Disordered" evidence="3">
    <location>
        <begin position="701"/>
        <end position="725"/>
    </location>
</feature>
<feature type="transmembrane region" description="Helical" evidence="4">
    <location>
        <begin position="1315"/>
        <end position="1337"/>
    </location>
</feature>
<dbReference type="Pfam" id="PF02210">
    <property type="entry name" value="Laminin_G_2"/>
    <property type="match status" value="1"/>
</dbReference>
<dbReference type="InterPro" id="IPR000742">
    <property type="entry name" value="EGF"/>
</dbReference>
<organism evidence="7 8">
    <name type="scientific">Trichogramma brassicae</name>
    <dbReference type="NCBI Taxonomy" id="86971"/>
    <lineage>
        <taxon>Eukaryota</taxon>
        <taxon>Metazoa</taxon>
        <taxon>Ecdysozoa</taxon>
        <taxon>Arthropoda</taxon>
        <taxon>Hexapoda</taxon>
        <taxon>Insecta</taxon>
        <taxon>Pterygota</taxon>
        <taxon>Neoptera</taxon>
        <taxon>Endopterygota</taxon>
        <taxon>Hymenoptera</taxon>
        <taxon>Apocrita</taxon>
        <taxon>Proctotrupomorpha</taxon>
        <taxon>Chalcidoidea</taxon>
        <taxon>Trichogrammatidae</taxon>
        <taxon>Trichogramma</taxon>
    </lineage>
</organism>
<gene>
    <name evidence="7" type="ORF">TBRA_LOCUS3215</name>
</gene>
<protein>
    <recommendedName>
        <fullName evidence="9">EGF-like domain-containing protein</fullName>
    </recommendedName>
</protein>
<dbReference type="Gene3D" id="2.60.120.200">
    <property type="match status" value="1"/>
</dbReference>
<keyword evidence="2" id="KW-0245">EGF-like domain</keyword>
<dbReference type="EMBL" id="CADCXV010000638">
    <property type="protein sequence ID" value="CAB0031237.1"/>
    <property type="molecule type" value="Genomic_DNA"/>
</dbReference>
<feature type="compositionally biased region" description="Polar residues" evidence="3">
    <location>
        <begin position="1174"/>
        <end position="1234"/>
    </location>
</feature>
<evidence type="ECO:0000256" key="4">
    <source>
        <dbReference type="SAM" id="Phobius"/>
    </source>
</evidence>
<dbReference type="PANTHER" id="PTHR15036:SF89">
    <property type="entry name" value="NEUREXIN 1, ISOFORM F"/>
    <property type="match status" value="1"/>
</dbReference>
<evidence type="ECO:0000313" key="8">
    <source>
        <dbReference type="Proteomes" id="UP000479190"/>
    </source>
</evidence>
<keyword evidence="8" id="KW-1185">Reference proteome</keyword>
<accession>A0A6H5HZI2</accession>
<feature type="compositionally biased region" description="Acidic residues" evidence="3">
    <location>
        <begin position="1151"/>
        <end position="1162"/>
    </location>
</feature>
<sequence>KEENQEVELAAHKVSKYRRARMWKFCKSGATKVRKVAHFSIALEAALAPATAAAAVAAKLEQGGARVRVVAAATEKLGSSRRAGYSNIRRILCYYTADTCVYGSSSSSSSNSSSNSSRSRRLARVYARPPAAPWRGNVGRVASVRGEFSLFRAHSCCCCNSLIYTSINDNSLRGMVQANSSDVCETRDPCQHGGICISTDSGPFCECRSAEYEGMYCEKDKASSEASFRGTEYLTIDLSKGKPVLSSQEGIFLQFKTKQPNGLLFYSGHGQDYMTISLRDGGVAVGMTLANGRLDMHIKPTRIRFDDNQWHKVMVHRKVQEISSVTRFCRLTASVDGIYTEQGHTAGAFTRLASERLLVGGGADARELAGSKGINNFVGCMRKVEFQAEGVRMELVEAARSGTVGAAAWGKIEFQCRDPRTSDPVTFTTGDSHLGRAPLTAAHCNCTPRHTAAARAYYVGYYKRTRSMRRFLHEARIHHLRKRERKIQTSERAKKMPRHPYRREKRICSRSRSSEATCICTWIWARVHSRCAPRRSASTTARGTKWRSGASSARAESSSTTPPSNSGHRVTRRSWTSMDFCLSEGWVHPLHRSRCHRYYGRAAYARDTSDACVTSSSMASPSILLVTLSNRIQGDHDGLCNCSSSFSAGVRSDAGREEHARIQDTSRRRLSALERRDTPLRGPAPAALVQRLSVSGNSAERGYASDCPSGSHTHHKDQWEVRQTQSSRPSSSYFYVEAHVRRTAHAQGIRGDQHLLPVCVYIIHMLMSVVFSVSSTLCSPIRKTRCTIFKIEFLEFDECQIRLNCSILQYCNFFDFNGRRRFFSRFLTFMFPYSKWDKNDLECVCVNVSRGPILLCDFSPTILHAYYQHCSATTTTAATAAQGRAENKPALVYYECAKSMPMHTLVSTKSYVKRRLIYKLRFLWLEIKFTARQYTRICPEKFRISPRISAGPIETFYFYTTCAQYEEKKEFDISLYSITYFLILHTLNPYVVESNEQKSARPTQSPLAKRDFRSLSALLRKLFTKLFTKRNVKADTRCTRKVSRHGYDSAACYRAFYKLYFRSGKLRCDALQINMKTPASGSPGVADDLIFSGAGSGCAGDDEDEDCTPIYENGSDDLITPVYVASTKSTVTVRPKIHAPSSNMQEKNIQCDDEEECNEEGSGDSGNSEDIFVPSSTARSSPTSGYNTTPRYAVQSSSPGLAIGTTQGSSSHRVEPHTTQATQHGYSVTSDSIPSSATERSTTTTTSTTPSTTTTTTTTSTTPSTTTTTSYYTIEHRTTTYRIPSYTVILPPKTTSNNNNNNNNKRITSETAENAALIIGIIAGALIAIVLIILIILKFKGRPEANYKIDDSKGFCQEPNAALLGAAGGGGAQMAGAGGGQSYNGSVKNGQATNKNGKGRQLKDIKECLAWKVN</sequence>
<dbReference type="Gene3D" id="2.10.25.10">
    <property type="entry name" value="Laminin"/>
    <property type="match status" value="1"/>
</dbReference>
<comment type="caution">
    <text evidence="2">Lacks conserved residue(s) required for the propagation of feature annotation.</text>
</comment>
<name>A0A6H5HZI2_9HYME</name>
<feature type="domain" description="Laminin G" evidence="5">
    <location>
        <begin position="225"/>
        <end position="416"/>
    </location>
</feature>
<feature type="compositionally biased region" description="Basic residues" evidence="3">
    <location>
        <begin position="495"/>
        <end position="506"/>
    </location>
</feature>
<keyword evidence="4" id="KW-1133">Transmembrane helix</keyword>
<dbReference type="SMART" id="SM00282">
    <property type="entry name" value="LamG"/>
    <property type="match status" value="1"/>
</dbReference>
<feature type="domain" description="EGF-like" evidence="6">
    <location>
        <begin position="180"/>
        <end position="218"/>
    </location>
</feature>